<dbReference type="Proteomes" id="UP000297777">
    <property type="component" value="Unassembled WGS sequence"/>
</dbReference>
<organism evidence="2 3">
    <name type="scientific">Botrytis tulipae</name>
    <dbReference type="NCBI Taxonomy" id="87230"/>
    <lineage>
        <taxon>Eukaryota</taxon>
        <taxon>Fungi</taxon>
        <taxon>Dikarya</taxon>
        <taxon>Ascomycota</taxon>
        <taxon>Pezizomycotina</taxon>
        <taxon>Leotiomycetes</taxon>
        <taxon>Helotiales</taxon>
        <taxon>Sclerotiniaceae</taxon>
        <taxon>Botrytis</taxon>
    </lineage>
</organism>
<accession>A0A4Z1ECQ7</accession>
<protein>
    <submittedName>
        <fullName evidence="2">Uncharacterized protein</fullName>
    </submittedName>
</protein>
<evidence type="ECO:0000313" key="3">
    <source>
        <dbReference type="Proteomes" id="UP000297777"/>
    </source>
</evidence>
<feature type="compositionally biased region" description="Low complexity" evidence="1">
    <location>
        <begin position="153"/>
        <end position="167"/>
    </location>
</feature>
<name>A0A4Z1ECQ7_9HELO</name>
<proteinExistence type="predicted"/>
<evidence type="ECO:0000256" key="1">
    <source>
        <dbReference type="SAM" id="MobiDB-lite"/>
    </source>
</evidence>
<dbReference type="EMBL" id="PQXH01000144">
    <property type="protein sequence ID" value="TGO10114.1"/>
    <property type="molecule type" value="Genomic_DNA"/>
</dbReference>
<reference evidence="2 3" key="1">
    <citation type="submission" date="2017-12" db="EMBL/GenBank/DDBJ databases">
        <title>Comparative genomics of Botrytis spp.</title>
        <authorList>
            <person name="Valero-Jimenez C.A."/>
            <person name="Tapia P."/>
            <person name="Veloso J."/>
            <person name="Silva-Moreno E."/>
            <person name="Staats M."/>
            <person name="Valdes J.H."/>
            <person name="Van Kan J.A.L."/>
        </authorList>
    </citation>
    <scope>NUCLEOTIDE SEQUENCE [LARGE SCALE GENOMIC DNA]</scope>
    <source>
        <strain evidence="2 3">Bt9001</strain>
    </source>
</reference>
<dbReference type="OrthoDB" id="3558575at2759"/>
<evidence type="ECO:0000313" key="2">
    <source>
        <dbReference type="EMBL" id="TGO10114.1"/>
    </source>
</evidence>
<comment type="caution">
    <text evidence="2">The sequence shown here is derived from an EMBL/GenBank/DDBJ whole genome shotgun (WGS) entry which is preliminary data.</text>
</comment>
<keyword evidence="3" id="KW-1185">Reference proteome</keyword>
<feature type="compositionally biased region" description="Low complexity" evidence="1">
    <location>
        <begin position="187"/>
        <end position="202"/>
    </location>
</feature>
<gene>
    <name evidence="2" type="ORF">BTUL_0144g00280</name>
</gene>
<dbReference type="AlphaFoldDB" id="A0A4Z1ECQ7"/>
<feature type="region of interest" description="Disordered" evidence="1">
    <location>
        <begin position="152"/>
        <end position="230"/>
    </location>
</feature>
<sequence>MSQQKRPDQGDATDSRAHVRNQVALIMQGPAAYTDLNNIQNMQNPLPRPDFFTRDRYGNPAKDWEIMPIPHNGVIFWVTFDRRVGRGVEVTSDQQIQQQNWQRKAGEKYADEQWPILEDRIRRSDEVTTARWQDPNFIAWFEATKNKIFPPHTSTSASTSNSFTTSHSGGGTCTAGSQYSGGAQYPGSESSNSGGTSHNTGGQPRQNPSGGTSGRGAGYSGHYHHRTAPY</sequence>